<evidence type="ECO:0000256" key="1">
    <source>
        <dbReference type="ARBA" id="ARBA00005736"/>
    </source>
</evidence>
<dbReference type="PANTHER" id="PTHR21027:SF1">
    <property type="entry name" value="TRNA-SPLICING ENDONUCLEASE SUBUNIT SEN54"/>
    <property type="match status" value="1"/>
</dbReference>
<evidence type="ECO:0000259" key="4">
    <source>
        <dbReference type="Pfam" id="PF12928"/>
    </source>
</evidence>
<dbReference type="InterPro" id="IPR024336">
    <property type="entry name" value="tRNA_splic_suSen54_N"/>
</dbReference>
<dbReference type="InterPro" id="IPR024337">
    <property type="entry name" value="tRNA_splic_suSen54"/>
</dbReference>
<organism evidence="5 6">
    <name type="scientific">Mya arenaria</name>
    <name type="common">Soft-shell clam</name>
    <dbReference type="NCBI Taxonomy" id="6604"/>
    <lineage>
        <taxon>Eukaryota</taxon>
        <taxon>Metazoa</taxon>
        <taxon>Spiralia</taxon>
        <taxon>Lophotrochozoa</taxon>
        <taxon>Mollusca</taxon>
        <taxon>Bivalvia</taxon>
        <taxon>Autobranchia</taxon>
        <taxon>Heteroconchia</taxon>
        <taxon>Euheterodonta</taxon>
        <taxon>Imparidentia</taxon>
        <taxon>Neoheterodontei</taxon>
        <taxon>Myida</taxon>
        <taxon>Myoidea</taxon>
        <taxon>Myidae</taxon>
        <taxon>Mya</taxon>
    </lineage>
</organism>
<dbReference type="Pfam" id="PF12928">
    <property type="entry name" value="tRNA_int_end_N2"/>
    <property type="match status" value="1"/>
</dbReference>
<dbReference type="Proteomes" id="UP001164746">
    <property type="component" value="Chromosome 2"/>
</dbReference>
<dbReference type="PANTHER" id="PTHR21027">
    <property type="entry name" value="TRNA-SPLICING ENDONUCLEASE SUBUNIT SEN54"/>
    <property type="match status" value="1"/>
</dbReference>
<feature type="region of interest" description="Disordered" evidence="3">
    <location>
        <begin position="223"/>
        <end position="257"/>
    </location>
</feature>
<feature type="domain" description="tRNA-splicing endonuclease subunit Sen54 N-terminal" evidence="4">
    <location>
        <begin position="49"/>
        <end position="113"/>
    </location>
</feature>
<name>A0ABY7DJA7_MYAAR</name>
<evidence type="ECO:0000256" key="3">
    <source>
        <dbReference type="SAM" id="MobiDB-lite"/>
    </source>
</evidence>
<evidence type="ECO:0000313" key="5">
    <source>
        <dbReference type="EMBL" id="WAQ97419.1"/>
    </source>
</evidence>
<accession>A0ABY7DJA7</accession>
<sequence length="526" mass="61387">MLSADELFKYKQGLEKTVPEKGGTKDFNPDGSWIQNKQIEKFHEERERVLQEPRVHKKQDLAVGEWNADLNLVELRKEMRNFWQVMGFTNTARKWLHPEEALFLIETNVLQVLHEGLPLSMQEAWQLLLGNTVTMEFYQVYTHLRRIGYVVLRHQGRISTKYERQIGIDKPRQQQNRKKTKKVKTRDEMNNKVSRNKDKGEERGYTLDTASDKVAMDTGSTLPIETETDSAGTQNTSDIIETGSDCVNGSQERNEMQRDKTEKLDISLQWMKPPTFSNTDLKYHQSVWDFRKIYLPDFGCTSEKITVKKPDVLFTPGQVDVEREEYVFNRADCINKKKRKRKDMEEDQQQIRKLQFSRPDVMSLDFKWKHHFKTWSEYKNFFNGSWRQNRVKDFQELVDGDLQPLVKPDQATSTLAVLEQLQIVKEEKLLLRDPDRKMVMPEFDVYLPKTSYSKSMPGIPDFRILICRPNDCPPSLRVTKDISTYLDDDVPLQCAVVDSGSICSYTVSDISLPLDIHAPKVLSFTP</sequence>
<protein>
    <submittedName>
        <fullName evidence="5">SEN54-like protein</fullName>
    </submittedName>
</protein>
<feature type="region of interest" description="Disordered" evidence="3">
    <location>
        <begin position="167"/>
        <end position="205"/>
    </location>
</feature>
<feature type="compositionally biased region" description="Basic residues" evidence="3">
    <location>
        <begin position="175"/>
        <end position="184"/>
    </location>
</feature>
<evidence type="ECO:0000256" key="2">
    <source>
        <dbReference type="ARBA" id="ARBA00022694"/>
    </source>
</evidence>
<gene>
    <name evidence="5" type="ORF">MAR_030109</name>
</gene>
<feature type="compositionally biased region" description="Basic and acidic residues" evidence="3">
    <location>
        <begin position="185"/>
        <end position="205"/>
    </location>
</feature>
<dbReference type="EMBL" id="CP111013">
    <property type="protein sequence ID" value="WAQ97419.1"/>
    <property type="molecule type" value="Genomic_DNA"/>
</dbReference>
<keyword evidence="2" id="KW-0819">tRNA processing</keyword>
<proteinExistence type="inferred from homology"/>
<reference evidence="5" key="1">
    <citation type="submission" date="2022-11" db="EMBL/GenBank/DDBJ databases">
        <title>Centuries of genome instability and evolution in soft-shell clam transmissible cancer (bioRxiv).</title>
        <authorList>
            <person name="Hart S.F.M."/>
            <person name="Yonemitsu M.A."/>
            <person name="Giersch R.M."/>
            <person name="Beal B.F."/>
            <person name="Arriagada G."/>
            <person name="Davis B.W."/>
            <person name="Ostrander E.A."/>
            <person name="Goff S.P."/>
            <person name="Metzger M.J."/>
        </authorList>
    </citation>
    <scope>NUCLEOTIDE SEQUENCE</scope>
    <source>
        <strain evidence="5">MELC-2E11</strain>
        <tissue evidence="5">Siphon/mantle</tissue>
    </source>
</reference>
<comment type="similarity">
    <text evidence="1">Belongs to the SEN54 family.</text>
</comment>
<feature type="compositionally biased region" description="Polar residues" evidence="3">
    <location>
        <begin position="223"/>
        <end position="251"/>
    </location>
</feature>
<evidence type="ECO:0000313" key="6">
    <source>
        <dbReference type="Proteomes" id="UP001164746"/>
    </source>
</evidence>
<keyword evidence="6" id="KW-1185">Reference proteome</keyword>